<dbReference type="InterPro" id="IPR003594">
    <property type="entry name" value="HATPase_dom"/>
</dbReference>
<keyword evidence="7" id="KW-1133">Transmembrane helix</keyword>
<keyword evidence="5 9" id="KW-0418">Kinase</keyword>
<evidence type="ECO:0000313" key="10">
    <source>
        <dbReference type="Proteomes" id="UP000094869"/>
    </source>
</evidence>
<dbReference type="CDD" id="cd00082">
    <property type="entry name" value="HisKA"/>
    <property type="match status" value="1"/>
</dbReference>
<dbReference type="InterPro" id="IPR050736">
    <property type="entry name" value="Sensor_HK_Regulatory"/>
</dbReference>
<gene>
    <name evidence="9" type="ORF">BEI63_22670</name>
</gene>
<keyword evidence="4" id="KW-0808">Transferase</keyword>
<dbReference type="InterPro" id="IPR005467">
    <property type="entry name" value="His_kinase_dom"/>
</dbReference>
<dbReference type="PROSITE" id="PS50109">
    <property type="entry name" value="HIS_KIN"/>
    <property type="match status" value="1"/>
</dbReference>
<keyword evidence="6" id="KW-0902">Two-component regulatory system</keyword>
<evidence type="ECO:0000256" key="3">
    <source>
        <dbReference type="ARBA" id="ARBA00022553"/>
    </source>
</evidence>
<dbReference type="SUPFAM" id="SSF55874">
    <property type="entry name" value="ATPase domain of HSP90 chaperone/DNA topoisomerase II/histidine kinase"/>
    <property type="match status" value="1"/>
</dbReference>
<evidence type="ECO:0000256" key="6">
    <source>
        <dbReference type="ARBA" id="ARBA00023012"/>
    </source>
</evidence>
<dbReference type="SUPFAM" id="SSF47384">
    <property type="entry name" value="Homodimeric domain of signal transducing histidine kinase"/>
    <property type="match status" value="1"/>
</dbReference>
<protein>
    <recommendedName>
        <fullName evidence="2">histidine kinase</fullName>
        <ecNumber evidence="2">2.7.13.3</ecNumber>
    </recommendedName>
</protein>
<dbReference type="EC" id="2.7.13.3" evidence="2"/>
<dbReference type="EMBL" id="MEHD01000036">
    <property type="protein sequence ID" value="ODR50209.1"/>
    <property type="molecule type" value="Genomic_DNA"/>
</dbReference>
<feature type="transmembrane region" description="Helical" evidence="7">
    <location>
        <begin position="266"/>
        <end position="285"/>
    </location>
</feature>
<evidence type="ECO:0000313" key="9">
    <source>
        <dbReference type="EMBL" id="ODR50209.1"/>
    </source>
</evidence>
<dbReference type="Pfam" id="PF07695">
    <property type="entry name" value="7TMR-DISM_7TM"/>
    <property type="match status" value="1"/>
</dbReference>
<keyword evidence="10" id="KW-1185">Reference proteome</keyword>
<evidence type="ECO:0000256" key="2">
    <source>
        <dbReference type="ARBA" id="ARBA00012438"/>
    </source>
</evidence>
<sequence length="649" mass="72289">MLEKKERWTLAAVLPLIVLVMFLVWGIKPRTDDIRTAVSADGIWVLDDTELMQTAVRLTGDVEYVPNALLTPQEFEGRTDIRIGQPGNEIQYATSRIRIRIFPGSYLICGYSVDFASRMYVNGKLLFEAGVPGDSRETTVPGVKYYQLPVSPDADGEIVIVQQASNFTHKDGGTHGTLYIGMPEWINRYTFRNLWPEVILMGCYLVLFLVHFILYLMMKGYKPNLLFALFCLTWFLRTGVTGQRILDSVLPGLPWTAVFRLEYLTMPLSGILLVWLLYLLFPGVLPKWFPPAASLACAGFAGIDLFGSTLLISYTAVWRIVLLAGIALYFFIRLFLCWKKPGAAQLSVLLGFAFLLAAALWDMLYHRDILLLPALRFSISEMAMAVFVLFAMTAMFFGTMQEVRQAREREESMAAEKEMLEEMNRLKNQFYTDVSHEMKTPLTVISVNAQFAAQNIRAGMVDEETVMDLTAISAEARRLAGMVTSLVGLGRIQGAAEGRGVLALDSLVLETVRIYQSMFKQKENILTAEVDPDLPSVEGDAGQLVQVLINLLSNANKHTGKGRVSVRVENLGKQLRVSVADNGDGISPELLPHVFERFRRGGEGGAGLGLTICRTIIEEHGGMIGAESAEGEGTRIWFTLPVKEDVEHE</sequence>
<dbReference type="CDD" id="cd00075">
    <property type="entry name" value="HATPase"/>
    <property type="match status" value="1"/>
</dbReference>
<dbReference type="InterPro" id="IPR036890">
    <property type="entry name" value="HATPase_C_sf"/>
</dbReference>
<feature type="transmembrane region" description="Helical" evidence="7">
    <location>
        <begin position="348"/>
        <end position="365"/>
    </location>
</feature>
<evidence type="ECO:0000256" key="1">
    <source>
        <dbReference type="ARBA" id="ARBA00000085"/>
    </source>
</evidence>
<dbReference type="InterPro" id="IPR004358">
    <property type="entry name" value="Sig_transdc_His_kin-like_C"/>
</dbReference>
<proteinExistence type="predicted"/>
<dbReference type="PANTHER" id="PTHR43711:SF31">
    <property type="entry name" value="HISTIDINE KINASE"/>
    <property type="match status" value="1"/>
</dbReference>
<reference evidence="9 10" key="1">
    <citation type="submission" date="2016-08" db="EMBL/GenBank/DDBJ databases">
        <title>Characterization of Isolates of Eisenbergiella tayi Derived from Blood Cultures, Using Whole Genome Sequencing.</title>
        <authorList>
            <person name="Bernier A.-M."/>
            <person name="Burdz T."/>
            <person name="Wiebe D."/>
            <person name="Bernard K."/>
        </authorList>
    </citation>
    <scope>NUCLEOTIDE SEQUENCE [LARGE SCALE GENOMIC DNA]</scope>
    <source>
        <strain evidence="9 10">NML120146</strain>
    </source>
</reference>
<organism evidence="9 10">
    <name type="scientific">Eisenbergiella tayi</name>
    <dbReference type="NCBI Taxonomy" id="1432052"/>
    <lineage>
        <taxon>Bacteria</taxon>
        <taxon>Bacillati</taxon>
        <taxon>Bacillota</taxon>
        <taxon>Clostridia</taxon>
        <taxon>Lachnospirales</taxon>
        <taxon>Lachnospiraceae</taxon>
        <taxon>Eisenbergiella</taxon>
    </lineage>
</organism>
<keyword evidence="3" id="KW-0597">Phosphoprotein</keyword>
<feature type="domain" description="Histidine kinase" evidence="8">
    <location>
        <begin position="433"/>
        <end position="644"/>
    </location>
</feature>
<dbReference type="PANTHER" id="PTHR43711">
    <property type="entry name" value="TWO-COMPONENT HISTIDINE KINASE"/>
    <property type="match status" value="1"/>
</dbReference>
<dbReference type="InterPro" id="IPR003661">
    <property type="entry name" value="HisK_dim/P_dom"/>
</dbReference>
<feature type="transmembrane region" description="Helical" evidence="7">
    <location>
        <begin position="198"/>
        <end position="218"/>
    </location>
</feature>
<keyword evidence="7" id="KW-0472">Membrane</keyword>
<dbReference type="Pfam" id="PF00512">
    <property type="entry name" value="HisKA"/>
    <property type="match status" value="1"/>
</dbReference>
<dbReference type="Pfam" id="PF02518">
    <property type="entry name" value="HATPase_c"/>
    <property type="match status" value="1"/>
</dbReference>
<evidence type="ECO:0000256" key="5">
    <source>
        <dbReference type="ARBA" id="ARBA00022777"/>
    </source>
</evidence>
<dbReference type="Gene3D" id="1.10.287.130">
    <property type="match status" value="1"/>
</dbReference>
<dbReference type="InterPro" id="IPR011623">
    <property type="entry name" value="7TMR_DISM_rcpt_extracell_dom1"/>
</dbReference>
<name>A0ABX3AD65_9FIRM</name>
<comment type="catalytic activity">
    <reaction evidence="1">
        <text>ATP + protein L-histidine = ADP + protein N-phospho-L-histidine.</text>
        <dbReference type="EC" id="2.7.13.3"/>
    </reaction>
</comment>
<comment type="caution">
    <text evidence="9">The sequence shown here is derived from an EMBL/GenBank/DDBJ whole genome shotgun (WGS) entry which is preliminary data.</text>
</comment>
<evidence type="ECO:0000256" key="4">
    <source>
        <dbReference type="ARBA" id="ARBA00022679"/>
    </source>
</evidence>
<dbReference type="PRINTS" id="PR00344">
    <property type="entry name" value="BCTRLSENSOR"/>
</dbReference>
<evidence type="ECO:0000259" key="8">
    <source>
        <dbReference type="PROSITE" id="PS50109"/>
    </source>
</evidence>
<dbReference type="SMART" id="SM00387">
    <property type="entry name" value="HATPase_c"/>
    <property type="match status" value="1"/>
</dbReference>
<feature type="transmembrane region" description="Helical" evidence="7">
    <location>
        <begin position="318"/>
        <end position="336"/>
    </location>
</feature>
<dbReference type="SMART" id="SM00388">
    <property type="entry name" value="HisKA"/>
    <property type="match status" value="1"/>
</dbReference>
<dbReference type="InterPro" id="IPR036097">
    <property type="entry name" value="HisK_dim/P_sf"/>
</dbReference>
<dbReference type="Gene3D" id="3.30.565.10">
    <property type="entry name" value="Histidine kinase-like ATPase, C-terminal domain"/>
    <property type="match status" value="1"/>
</dbReference>
<feature type="transmembrane region" description="Helical" evidence="7">
    <location>
        <begin position="292"/>
        <end position="312"/>
    </location>
</feature>
<dbReference type="GO" id="GO:0016301">
    <property type="term" value="F:kinase activity"/>
    <property type="evidence" value="ECO:0007669"/>
    <property type="project" value="UniProtKB-KW"/>
</dbReference>
<feature type="transmembrane region" description="Helical" evidence="7">
    <location>
        <begin position="7"/>
        <end position="27"/>
    </location>
</feature>
<evidence type="ECO:0000256" key="7">
    <source>
        <dbReference type="SAM" id="Phobius"/>
    </source>
</evidence>
<keyword evidence="7" id="KW-0812">Transmembrane</keyword>
<feature type="transmembrane region" description="Helical" evidence="7">
    <location>
        <begin position="377"/>
        <end position="397"/>
    </location>
</feature>
<accession>A0ABX3AD65</accession>
<dbReference type="Proteomes" id="UP000094869">
    <property type="component" value="Unassembled WGS sequence"/>
</dbReference>